<dbReference type="InterPro" id="IPR050324">
    <property type="entry name" value="CDP-alcohol_PTase-I"/>
</dbReference>
<keyword evidence="3 10" id="KW-0808">Transferase</keyword>
<keyword evidence="9" id="KW-1208">Phospholipid metabolism</keyword>
<dbReference type="GO" id="GO:0006873">
    <property type="term" value="P:intracellular monoatomic ion homeostasis"/>
    <property type="evidence" value="ECO:0007669"/>
    <property type="project" value="EnsemblFungi"/>
</dbReference>
<dbReference type="EMBL" id="HE806320">
    <property type="protein sequence ID" value="CCH61253.1"/>
    <property type="molecule type" value="Genomic_DNA"/>
</dbReference>
<evidence type="ECO:0000256" key="8">
    <source>
        <dbReference type="ARBA" id="ARBA00023209"/>
    </source>
</evidence>
<dbReference type="STRING" id="1071380.I2H4F1"/>
<keyword evidence="6" id="KW-0443">Lipid metabolism</keyword>
<dbReference type="RefSeq" id="XP_004180772.1">
    <property type="nucleotide sequence ID" value="XM_004180724.1"/>
</dbReference>
<evidence type="ECO:0000256" key="10">
    <source>
        <dbReference type="RuleBase" id="RU003750"/>
    </source>
</evidence>
<keyword evidence="8" id="KW-0594">Phospholipid biosynthesis</keyword>
<dbReference type="HOGENOM" id="CLU_051314_0_2_1"/>
<protein>
    <recommendedName>
        <fullName evidence="14">CDP-diacylglycerol--glycerol-3-phosphate 3-phosphatidyltransferase</fullName>
    </recommendedName>
</protein>
<comment type="subcellular location">
    <subcellularLocation>
        <location evidence="1">Membrane</location>
        <topology evidence="1">Multi-pass membrane protein</topology>
    </subcellularLocation>
</comment>
<dbReference type="InterPro" id="IPR000462">
    <property type="entry name" value="CDP-OH_P_trans"/>
</dbReference>
<dbReference type="KEGG" id="tbl:TBLA_0E02000"/>
<dbReference type="GO" id="GO:0016020">
    <property type="term" value="C:membrane"/>
    <property type="evidence" value="ECO:0007669"/>
    <property type="project" value="UniProtKB-SubCell"/>
</dbReference>
<evidence type="ECO:0000256" key="3">
    <source>
        <dbReference type="ARBA" id="ARBA00022679"/>
    </source>
</evidence>
<evidence type="ECO:0000256" key="4">
    <source>
        <dbReference type="ARBA" id="ARBA00022692"/>
    </source>
</evidence>
<keyword evidence="4 11" id="KW-0812">Transmembrane</keyword>
<dbReference type="PROSITE" id="PS00379">
    <property type="entry name" value="CDP_ALCOHOL_P_TRANSF"/>
    <property type="match status" value="1"/>
</dbReference>
<dbReference type="Gene3D" id="1.20.120.1760">
    <property type="match status" value="1"/>
</dbReference>
<evidence type="ECO:0000256" key="7">
    <source>
        <dbReference type="ARBA" id="ARBA00023136"/>
    </source>
</evidence>
<dbReference type="OMA" id="TANHICW"/>
<dbReference type="GO" id="GO:0005739">
    <property type="term" value="C:mitochondrion"/>
    <property type="evidence" value="ECO:0007669"/>
    <property type="project" value="TreeGrafter"/>
</dbReference>
<dbReference type="InParanoid" id="I2H4F1"/>
<evidence type="ECO:0008006" key="14">
    <source>
        <dbReference type="Google" id="ProtNLM"/>
    </source>
</evidence>
<dbReference type="GO" id="GO:0032049">
    <property type="term" value="P:cardiolipin biosynthetic process"/>
    <property type="evidence" value="ECO:0007669"/>
    <property type="project" value="TreeGrafter"/>
</dbReference>
<evidence type="ECO:0000256" key="2">
    <source>
        <dbReference type="ARBA" id="ARBA00022516"/>
    </source>
</evidence>
<dbReference type="Pfam" id="PF01066">
    <property type="entry name" value="CDP-OH_P_transf"/>
    <property type="match status" value="1"/>
</dbReference>
<dbReference type="InterPro" id="IPR043130">
    <property type="entry name" value="CDP-OH_PTrfase_TM_dom"/>
</dbReference>
<evidence type="ECO:0000256" key="6">
    <source>
        <dbReference type="ARBA" id="ARBA00023098"/>
    </source>
</evidence>
<keyword evidence="7 11" id="KW-0472">Membrane</keyword>
<sequence length="301" mass="33906">MLNNTLLSSVTVKLPPSIFPNCGKIAFLRPRNVQFRLRIYHTLKPFNIACKKGTPNLSYRYLHIDRKNVAHNSKKTISYLNIPNLLTVSRIVCAPLIGYNLIHEQLVSALYLFCYSCVTDLLDGQLARKFNLQTPLGSVLDPAADKLLMLVTTIALTIPSGPCLIPLPIATVILGRDLVLAGNSFYHRYKSMQRAYAGGFSTKQFFDIFSYPSIVVQPTTISKWNTFFQMIYLGTGIVILTLQYSLGKDDEEDESKPNNKKKLLQWAHNFMYIGGYAIIVTGLWSGASYFVGIKNTMKYLK</sequence>
<evidence type="ECO:0000313" key="13">
    <source>
        <dbReference type="Proteomes" id="UP000002866"/>
    </source>
</evidence>
<dbReference type="GeneID" id="14496648"/>
<evidence type="ECO:0000313" key="12">
    <source>
        <dbReference type="EMBL" id="CCH61253.1"/>
    </source>
</evidence>
<keyword evidence="13" id="KW-1185">Reference proteome</keyword>
<proteinExistence type="inferred from homology"/>
<name>I2H4F1_HENB6</name>
<dbReference type="PANTHER" id="PTHR14269">
    <property type="entry name" value="CDP-DIACYLGLYCEROL--GLYCEROL-3-PHOSPHATE 3-PHOSPHATIDYLTRANSFERASE-RELATED"/>
    <property type="match status" value="1"/>
</dbReference>
<gene>
    <name evidence="12" type="primary">TBLA0E02000</name>
    <name evidence="12" type="ORF">TBLA_0E02000</name>
</gene>
<comment type="similarity">
    <text evidence="10">Belongs to the CDP-alcohol phosphatidyltransferase class-I family.</text>
</comment>
<keyword evidence="2" id="KW-0444">Lipid biosynthesis</keyword>
<keyword evidence="5 11" id="KW-1133">Transmembrane helix</keyword>
<evidence type="ECO:0000256" key="11">
    <source>
        <dbReference type="SAM" id="Phobius"/>
    </source>
</evidence>
<organism evidence="12 13">
    <name type="scientific">Henningerozyma blattae (strain ATCC 34711 / CBS 6284 / DSM 70876 / NBRC 10599 / NRRL Y-10934 / UCD 77-7)</name>
    <name type="common">Yeast</name>
    <name type="synonym">Tetrapisispora blattae</name>
    <dbReference type="NCBI Taxonomy" id="1071380"/>
    <lineage>
        <taxon>Eukaryota</taxon>
        <taxon>Fungi</taxon>
        <taxon>Dikarya</taxon>
        <taxon>Ascomycota</taxon>
        <taxon>Saccharomycotina</taxon>
        <taxon>Saccharomycetes</taxon>
        <taxon>Saccharomycetales</taxon>
        <taxon>Saccharomycetaceae</taxon>
        <taxon>Henningerozyma</taxon>
    </lineage>
</organism>
<dbReference type="AlphaFoldDB" id="I2H4F1"/>
<feature type="transmembrane region" description="Helical" evidence="11">
    <location>
        <begin position="227"/>
        <end position="246"/>
    </location>
</feature>
<feature type="transmembrane region" description="Helical" evidence="11">
    <location>
        <begin position="266"/>
        <end position="291"/>
    </location>
</feature>
<accession>I2H4F1</accession>
<dbReference type="FunCoup" id="I2H4F1">
    <property type="interactions" value="397"/>
</dbReference>
<dbReference type="Proteomes" id="UP000002866">
    <property type="component" value="Chromosome 5"/>
</dbReference>
<dbReference type="GO" id="GO:0007006">
    <property type="term" value="P:mitochondrial membrane organization"/>
    <property type="evidence" value="ECO:0007669"/>
    <property type="project" value="EnsemblFungi"/>
</dbReference>
<dbReference type="GO" id="GO:0006612">
    <property type="term" value="P:protein targeting to membrane"/>
    <property type="evidence" value="ECO:0007669"/>
    <property type="project" value="EnsemblFungi"/>
</dbReference>
<dbReference type="PANTHER" id="PTHR14269:SF60">
    <property type="entry name" value="CARDIOLIPIN SYNTHASE (CMP-FORMING)"/>
    <property type="match status" value="1"/>
</dbReference>
<evidence type="ECO:0000256" key="9">
    <source>
        <dbReference type="ARBA" id="ARBA00023264"/>
    </source>
</evidence>
<reference evidence="12 13" key="1">
    <citation type="journal article" date="2011" name="Proc. Natl. Acad. Sci. U.S.A.">
        <title>Evolutionary erosion of yeast sex chromosomes by mating-type switching accidents.</title>
        <authorList>
            <person name="Gordon J.L."/>
            <person name="Armisen D."/>
            <person name="Proux-Wera E."/>
            <person name="Oheigeartaigh S.S."/>
            <person name="Byrne K.P."/>
            <person name="Wolfe K.H."/>
        </authorList>
    </citation>
    <scope>NUCLEOTIDE SEQUENCE [LARGE SCALE GENOMIC DNA]</scope>
    <source>
        <strain evidence="13">ATCC 34711 / CBS 6284 / DSM 70876 / NBRC 10599 / NRRL Y-10934 / UCD 77-7</strain>
    </source>
</reference>
<dbReference type="eggNOG" id="KOG1617">
    <property type="taxonomic scope" value="Eukaryota"/>
</dbReference>
<dbReference type="OrthoDB" id="10020554at2759"/>
<evidence type="ECO:0000256" key="1">
    <source>
        <dbReference type="ARBA" id="ARBA00004141"/>
    </source>
</evidence>
<dbReference type="GO" id="GO:0043337">
    <property type="term" value="F:cardiolipin synthase (CMP-forming)"/>
    <property type="evidence" value="ECO:0007669"/>
    <property type="project" value="EnsemblFungi"/>
</dbReference>
<evidence type="ECO:0000256" key="5">
    <source>
        <dbReference type="ARBA" id="ARBA00022989"/>
    </source>
</evidence>
<dbReference type="InterPro" id="IPR048254">
    <property type="entry name" value="CDP_ALCOHOL_P_TRANSF_CS"/>
</dbReference>